<sequence>MKKDLIIVALKYGQGILKEPRKLIVALLLLVSIALTSGQEFDGTDEQKLDLDIYLYNTGKTLVAGYMEDPKGLTFLRTAQYNALYPNQYVPRYSYDNDTRQLYAWTDGLTRKNGENWSLAFTTWGLCSQCHIVFHLPGDLRLGRINSSSGLNYMITASNESLLVDAQAHGVKDPAITIEYQQPLGNEPLQDASAREEGHGSGSQNLLMVAAFIFILTIGSAFAFVVGRRRERLPLGQADRPDLSVVDRQPEVSAPDTSAEPLQAAQMAASQDYASFEADPPTVAAEDDAEDEDDAGPIGMLPAAEGQKKDIAVSSEMKAVMDALTHRERSIIEALIKHGGRTTQAEIRYETGLPRSSLTMVLVSLERRNLITKKEWGRTNVIELSESFFSKKEQS</sequence>
<keyword evidence="2" id="KW-0812">Transmembrane</keyword>
<feature type="transmembrane region" description="Helical" evidence="2">
    <location>
        <begin position="206"/>
        <end position="226"/>
    </location>
</feature>
<name>F4BWA7_METSG</name>
<organism evidence="4 5">
    <name type="scientific">Methanothrix soehngenii (strain ATCC 5969 / DSM 3671 / JCM 10134 / NBRC 103675 / OCM 69 / GP-6)</name>
    <name type="common">Methanosaeta concilii</name>
    <dbReference type="NCBI Taxonomy" id="990316"/>
    <lineage>
        <taxon>Archaea</taxon>
        <taxon>Methanobacteriati</taxon>
        <taxon>Methanobacteriota</taxon>
        <taxon>Stenosarchaea group</taxon>
        <taxon>Methanomicrobia</taxon>
        <taxon>Methanotrichales</taxon>
        <taxon>Methanotrichaceae</taxon>
        <taxon>Methanothrix</taxon>
    </lineage>
</organism>
<accession>F4BWA7</accession>
<evidence type="ECO:0000259" key="3">
    <source>
        <dbReference type="Pfam" id="PF24034"/>
    </source>
</evidence>
<evidence type="ECO:0000256" key="2">
    <source>
        <dbReference type="SAM" id="Phobius"/>
    </source>
</evidence>
<dbReference type="EMBL" id="CP002565">
    <property type="protein sequence ID" value="AEB69717.1"/>
    <property type="molecule type" value="Genomic_DNA"/>
</dbReference>
<dbReference type="OrthoDB" id="28494at2157"/>
<dbReference type="AlphaFoldDB" id="F4BWA7"/>
<evidence type="ECO:0000313" key="5">
    <source>
        <dbReference type="Proteomes" id="UP000007807"/>
    </source>
</evidence>
<dbReference type="RefSeq" id="WP_013720721.1">
    <property type="nucleotide sequence ID" value="NC_015416.1"/>
</dbReference>
<proteinExistence type="predicted"/>
<dbReference type="InterPro" id="IPR055767">
    <property type="entry name" value="DUF7343"/>
</dbReference>
<reference evidence="4 5" key="1">
    <citation type="journal article" date="2011" name="J. Bacteriol.">
        <title>Complete genome sequence of Methanosaeta concilii, a specialist in aceticlastic methanogenesis.</title>
        <authorList>
            <person name="Barber R.D."/>
            <person name="Zhang L."/>
            <person name="Harnack M."/>
            <person name="Olson M.V."/>
            <person name="Kaul R."/>
            <person name="Ingram-Smith C."/>
            <person name="Smith K.S."/>
        </authorList>
    </citation>
    <scope>NUCLEOTIDE SEQUENCE [LARGE SCALE GENOMIC DNA]</scope>
    <source>
        <strain evidence="5">ATCC 5969 / DSM 3671 / JCM 10134 / NBRC 103675 / OCM 69 / GP-6</strain>
    </source>
</reference>
<feature type="region of interest" description="Disordered" evidence="1">
    <location>
        <begin position="241"/>
        <end position="261"/>
    </location>
</feature>
<dbReference type="InterPro" id="IPR036388">
    <property type="entry name" value="WH-like_DNA-bd_sf"/>
</dbReference>
<feature type="domain" description="DUF7343" evidence="3">
    <location>
        <begin position="325"/>
        <end position="384"/>
    </location>
</feature>
<evidence type="ECO:0000313" key="4">
    <source>
        <dbReference type="EMBL" id="AEB69717.1"/>
    </source>
</evidence>
<dbReference type="InterPro" id="IPR036390">
    <property type="entry name" value="WH_DNA-bd_sf"/>
</dbReference>
<protein>
    <recommendedName>
        <fullName evidence="3">DUF7343 domain-containing protein</fullName>
    </recommendedName>
</protein>
<keyword evidence="2" id="KW-1133">Transmembrane helix</keyword>
<gene>
    <name evidence="4" type="ordered locus">MCON_3494</name>
</gene>
<dbReference type="Gene3D" id="1.10.10.10">
    <property type="entry name" value="Winged helix-like DNA-binding domain superfamily/Winged helix DNA-binding domain"/>
    <property type="match status" value="1"/>
</dbReference>
<dbReference type="HOGENOM" id="CLU_697584_0_0_2"/>
<dbReference type="Pfam" id="PF24034">
    <property type="entry name" value="DUF7343"/>
    <property type="match status" value="1"/>
</dbReference>
<dbReference type="InParanoid" id="F4BWA7"/>
<dbReference type="GeneID" id="10462683"/>
<dbReference type="KEGG" id="mcj:MCON_3494"/>
<evidence type="ECO:0000256" key="1">
    <source>
        <dbReference type="SAM" id="MobiDB-lite"/>
    </source>
</evidence>
<keyword evidence="5" id="KW-1185">Reference proteome</keyword>
<dbReference type="Proteomes" id="UP000007807">
    <property type="component" value="Chromosome"/>
</dbReference>
<dbReference type="STRING" id="990316.MCON_3494"/>
<dbReference type="SUPFAM" id="SSF46785">
    <property type="entry name" value="Winged helix' DNA-binding domain"/>
    <property type="match status" value="1"/>
</dbReference>
<keyword evidence="2" id="KW-0472">Membrane</keyword>